<feature type="transmembrane region" description="Helical" evidence="6">
    <location>
        <begin position="124"/>
        <end position="146"/>
    </location>
</feature>
<dbReference type="Proteomes" id="UP000053328">
    <property type="component" value="Unassembled WGS sequence"/>
</dbReference>
<evidence type="ECO:0000256" key="3">
    <source>
        <dbReference type="ARBA" id="ARBA00022692"/>
    </source>
</evidence>
<feature type="transmembrane region" description="Helical" evidence="6">
    <location>
        <begin position="5"/>
        <end position="25"/>
    </location>
</feature>
<feature type="transmembrane region" description="Helical" evidence="6">
    <location>
        <begin position="167"/>
        <end position="187"/>
    </location>
</feature>
<evidence type="ECO:0000256" key="5">
    <source>
        <dbReference type="ARBA" id="ARBA00023136"/>
    </source>
</evidence>
<comment type="similarity">
    <text evidence="2">Belongs to the purine-cytosine permease (2.A.39) family.</text>
</comment>
<evidence type="ECO:0000256" key="6">
    <source>
        <dbReference type="SAM" id="Phobius"/>
    </source>
</evidence>
<keyword evidence="5 6" id="KW-0472">Membrane</keyword>
<accession>A0A0D2BPF0</accession>
<dbReference type="RefSeq" id="XP_016241034.1">
    <property type="nucleotide sequence ID" value="XM_016375758.1"/>
</dbReference>
<keyword evidence="3 6" id="KW-0812">Transmembrane</keyword>
<gene>
    <name evidence="7" type="ORF">PV08_01396</name>
</gene>
<dbReference type="EMBL" id="KN847492">
    <property type="protein sequence ID" value="KIW20818.1"/>
    <property type="molecule type" value="Genomic_DNA"/>
</dbReference>
<name>A0A0D2BPF0_9EURO</name>
<reference evidence="7 8" key="1">
    <citation type="submission" date="2015-01" db="EMBL/GenBank/DDBJ databases">
        <title>The Genome Sequence of Exophiala spinifera CBS89968.</title>
        <authorList>
            <consortium name="The Broad Institute Genomics Platform"/>
            <person name="Cuomo C."/>
            <person name="de Hoog S."/>
            <person name="Gorbushina A."/>
            <person name="Stielow B."/>
            <person name="Teixiera M."/>
            <person name="Abouelleil A."/>
            <person name="Chapman S.B."/>
            <person name="Priest M."/>
            <person name="Young S.K."/>
            <person name="Wortman J."/>
            <person name="Nusbaum C."/>
            <person name="Birren B."/>
        </authorList>
    </citation>
    <scope>NUCLEOTIDE SEQUENCE [LARGE SCALE GENOMIC DNA]</scope>
    <source>
        <strain evidence="7 8">CBS 89968</strain>
    </source>
</reference>
<dbReference type="PANTHER" id="PTHR30618:SF0">
    <property type="entry name" value="PURINE-URACIL PERMEASE NCS1"/>
    <property type="match status" value="1"/>
</dbReference>
<dbReference type="InterPro" id="IPR045225">
    <property type="entry name" value="Uracil/uridine/allantoin_perm"/>
</dbReference>
<dbReference type="GO" id="GO:0015205">
    <property type="term" value="F:nucleobase transmembrane transporter activity"/>
    <property type="evidence" value="ECO:0007669"/>
    <property type="project" value="TreeGrafter"/>
</dbReference>
<evidence type="ECO:0000313" key="7">
    <source>
        <dbReference type="EMBL" id="KIW20818.1"/>
    </source>
</evidence>
<dbReference type="HOGENOM" id="CLU_021555_4_1_1"/>
<comment type="subcellular location">
    <subcellularLocation>
        <location evidence="1">Membrane</location>
        <topology evidence="1">Multi-pass membrane protein</topology>
    </subcellularLocation>
</comment>
<keyword evidence="8" id="KW-1185">Reference proteome</keyword>
<protein>
    <recommendedName>
        <fullName evidence="9">NCS1 nucleoside transporter</fullName>
    </recommendedName>
</protein>
<dbReference type="AlphaFoldDB" id="A0A0D2BPF0"/>
<dbReference type="GO" id="GO:0005886">
    <property type="term" value="C:plasma membrane"/>
    <property type="evidence" value="ECO:0007669"/>
    <property type="project" value="TreeGrafter"/>
</dbReference>
<keyword evidence="4 6" id="KW-1133">Transmembrane helix</keyword>
<feature type="transmembrane region" description="Helical" evidence="6">
    <location>
        <begin position="83"/>
        <end position="104"/>
    </location>
</feature>
<feature type="transmembrane region" description="Helical" evidence="6">
    <location>
        <begin position="207"/>
        <end position="227"/>
    </location>
</feature>
<feature type="transmembrane region" description="Helical" evidence="6">
    <location>
        <begin position="55"/>
        <end position="76"/>
    </location>
</feature>
<sequence length="417" mass="46055">MIGAYWAMIIRGIFCVILYGVQATLGGNAVRCMLEAIWPSFAHWHLNSLPASADISAPDLLCFALFWLASFPMLFVPMSSLRWVFAVKIAIMPFFYVALFTWALTAGHGVGPLFSIPTKITSGWSVGYVFCSTILATIGGNATFAVNMADITRYAKNPRSAAIAQAFALPICITMTIMAATAQVVYGEVLWNPLTIILLWNNRTAKFFAGFLFAFATIATNVTGNSIPFAHDIMGIFPRYMNVRRGQVLCAILGFAMNPWVIQARASRFFNFVGGYSIFLGPLVGIILCDYFFIRKSKPYNMLHLYRAEGLYWYWKGCNLRALSAWLTGVIPLLPGLIHNINPNIKMGRGIVEFFTMGWLEGLIIAAITYYLLCLAFPFSIVVNDGSDVVIEAKDEESVSQIPATGKPVDIVGSKEI</sequence>
<dbReference type="GeneID" id="27328479"/>
<feature type="transmembrane region" description="Helical" evidence="6">
    <location>
        <begin position="272"/>
        <end position="293"/>
    </location>
</feature>
<dbReference type="PANTHER" id="PTHR30618">
    <property type="entry name" value="NCS1 FAMILY PURINE/PYRIMIDINE TRANSPORTER"/>
    <property type="match status" value="1"/>
</dbReference>
<dbReference type="VEuPathDB" id="FungiDB:PV08_01396"/>
<dbReference type="Gene3D" id="1.10.4160.10">
    <property type="entry name" value="Hydantoin permease"/>
    <property type="match status" value="1"/>
</dbReference>
<dbReference type="Pfam" id="PF02133">
    <property type="entry name" value="Transp_cyt_pur"/>
    <property type="match status" value="1"/>
</dbReference>
<evidence type="ECO:0000256" key="4">
    <source>
        <dbReference type="ARBA" id="ARBA00022989"/>
    </source>
</evidence>
<evidence type="ECO:0000256" key="2">
    <source>
        <dbReference type="ARBA" id="ARBA00008974"/>
    </source>
</evidence>
<evidence type="ECO:0000313" key="8">
    <source>
        <dbReference type="Proteomes" id="UP000053328"/>
    </source>
</evidence>
<dbReference type="OrthoDB" id="2018619at2759"/>
<evidence type="ECO:0000256" key="1">
    <source>
        <dbReference type="ARBA" id="ARBA00004141"/>
    </source>
</evidence>
<dbReference type="InterPro" id="IPR001248">
    <property type="entry name" value="Pur-cyt_permease"/>
</dbReference>
<proteinExistence type="inferred from homology"/>
<feature type="transmembrane region" description="Helical" evidence="6">
    <location>
        <begin position="313"/>
        <end position="334"/>
    </location>
</feature>
<feature type="transmembrane region" description="Helical" evidence="6">
    <location>
        <begin position="354"/>
        <end position="373"/>
    </location>
</feature>
<organism evidence="7 8">
    <name type="scientific">Exophiala spinifera</name>
    <dbReference type="NCBI Taxonomy" id="91928"/>
    <lineage>
        <taxon>Eukaryota</taxon>
        <taxon>Fungi</taxon>
        <taxon>Dikarya</taxon>
        <taxon>Ascomycota</taxon>
        <taxon>Pezizomycotina</taxon>
        <taxon>Eurotiomycetes</taxon>
        <taxon>Chaetothyriomycetidae</taxon>
        <taxon>Chaetothyriales</taxon>
        <taxon>Herpotrichiellaceae</taxon>
        <taxon>Exophiala</taxon>
    </lineage>
</organism>
<evidence type="ECO:0008006" key="9">
    <source>
        <dbReference type="Google" id="ProtNLM"/>
    </source>
</evidence>